<dbReference type="PANTHER" id="PTHR39477">
    <property type="entry name" value="CHROMOSOME 8, WHOLE GENOME SHOTGUN SEQUENCE"/>
    <property type="match status" value="1"/>
</dbReference>
<sequence length="200" mass="20941">MDKLFNAGKEFLQEQSNNDNRNESGNNNKPQGGAGGLLSSFGVDSSFLNNATSEASKRAGSSGDADMFSSIVSAIGGKEHKLAQEDIDEEDAVKNHKQEYKEGGNKEADENSMGTAAAVQALKLWNQGEAGDKQDKGSFLGLAMSEASKLFDAKAANGDVKSGTDKQSVIQQAGEVAMKLFLKSQGQQSGGLAGLAAKFL</sequence>
<gene>
    <name evidence="3" type="ORF">NLU13_1484</name>
</gene>
<feature type="region of interest" description="Disordered" evidence="1">
    <location>
        <begin position="1"/>
        <end position="39"/>
    </location>
</feature>
<dbReference type="EMBL" id="JAPDFR010000001">
    <property type="protein sequence ID" value="KAK0391986.1"/>
    <property type="molecule type" value="Genomic_DNA"/>
</dbReference>
<proteinExistence type="predicted"/>
<dbReference type="AlphaFoldDB" id="A0AA39GRB8"/>
<evidence type="ECO:0000256" key="1">
    <source>
        <dbReference type="SAM" id="MobiDB-lite"/>
    </source>
</evidence>
<dbReference type="InterPro" id="IPR056138">
    <property type="entry name" value="DUF7721"/>
</dbReference>
<comment type="caution">
    <text evidence="3">The sequence shown here is derived from an EMBL/GenBank/DDBJ whole genome shotgun (WGS) entry which is preliminary data.</text>
</comment>
<feature type="compositionally biased region" description="Basic and acidic residues" evidence="1">
    <location>
        <begin position="92"/>
        <end position="109"/>
    </location>
</feature>
<keyword evidence="4" id="KW-1185">Reference proteome</keyword>
<dbReference type="PANTHER" id="PTHR39477:SF1">
    <property type="entry name" value="BETA-FLANKING PROTEIN"/>
    <property type="match status" value="1"/>
</dbReference>
<reference evidence="3" key="1">
    <citation type="submission" date="2022-10" db="EMBL/GenBank/DDBJ databases">
        <title>Determination and structural analysis of whole genome sequence of Sarocladium strictum F4-1.</title>
        <authorList>
            <person name="Hu L."/>
            <person name="Jiang Y."/>
        </authorList>
    </citation>
    <scope>NUCLEOTIDE SEQUENCE</scope>
    <source>
        <strain evidence="3">F4-1</strain>
    </source>
</reference>
<accession>A0AA39GRB8</accession>
<dbReference type="Proteomes" id="UP001175261">
    <property type="component" value="Unassembled WGS sequence"/>
</dbReference>
<evidence type="ECO:0000259" key="2">
    <source>
        <dbReference type="Pfam" id="PF24845"/>
    </source>
</evidence>
<dbReference type="Pfam" id="PF24845">
    <property type="entry name" value="DUF7721"/>
    <property type="match status" value="1"/>
</dbReference>
<feature type="compositionally biased region" description="Low complexity" evidence="1">
    <location>
        <begin position="17"/>
        <end position="28"/>
    </location>
</feature>
<feature type="region of interest" description="Disordered" evidence="1">
    <location>
        <begin position="80"/>
        <end position="113"/>
    </location>
</feature>
<evidence type="ECO:0000313" key="4">
    <source>
        <dbReference type="Proteomes" id="UP001175261"/>
    </source>
</evidence>
<protein>
    <recommendedName>
        <fullName evidence="2">DUF7721 domain-containing protein</fullName>
    </recommendedName>
</protein>
<name>A0AA39GRB8_SARSR</name>
<evidence type="ECO:0000313" key="3">
    <source>
        <dbReference type="EMBL" id="KAK0391986.1"/>
    </source>
</evidence>
<organism evidence="3 4">
    <name type="scientific">Sarocladium strictum</name>
    <name type="common">Black bundle disease fungus</name>
    <name type="synonym">Acremonium strictum</name>
    <dbReference type="NCBI Taxonomy" id="5046"/>
    <lineage>
        <taxon>Eukaryota</taxon>
        <taxon>Fungi</taxon>
        <taxon>Dikarya</taxon>
        <taxon>Ascomycota</taxon>
        <taxon>Pezizomycotina</taxon>
        <taxon>Sordariomycetes</taxon>
        <taxon>Hypocreomycetidae</taxon>
        <taxon>Hypocreales</taxon>
        <taxon>Sarocladiaceae</taxon>
        <taxon>Sarocladium</taxon>
    </lineage>
</organism>
<feature type="domain" description="DUF7721" evidence="2">
    <location>
        <begin position="49"/>
        <end position="128"/>
    </location>
</feature>